<dbReference type="OrthoDB" id="10477676at2759"/>
<feature type="compositionally biased region" description="Basic residues" evidence="1">
    <location>
        <begin position="171"/>
        <end position="181"/>
    </location>
</feature>
<dbReference type="Proteomes" id="UP001152795">
    <property type="component" value="Unassembled WGS sequence"/>
</dbReference>
<protein>
    <submittedName>
        <fullName evidence="2">Uncharacterized protein</fullName>
    </submittedName>
</protein>
<sequence>MGSESHLCGWHLPPIEAPNVAETRPKIKCTQRVMNRMKFKTKPSEAEQFRHFSDAGRYIDEYRKKNSVASRGTMEWGGSNVVNNKSMEGTADDEKFSKYIDIRVPEKKICLTGLPQLRPPPKHVIRTRAIHETSEGRPFLAGVPHLPHLKLSGATKTVVKRKMNRNDEQKHKRTHCKKKQGRLPYLKPPELEM</sequence>
<evidence type="ECO:0000313" key="2">
    <source>
        <dbReference type="EMBL" id="CAB3989599.1"/>
    </source>
</evidence>
<name>A0A6S7GJ70_PARCT</name>
<evidence type="ECO:0000256" key="1">
    <source>
        <dbReference type="SAM" id="MobiDB-lite"/>
    </source>
</evidence>
<accession>A0A6S7GJ70</accession>
<comment type="caution">
    <text evidence="2">The sequence shown here is derived from an EMBL/GenBank/DDBJ whole genome shotgun (WGS) entry which is preliminary data.</text>
</comment>
<keyword evidence="3" id="KW-1185">Reference proteome</keyword>
<proteinExistence type="predicted"/>
<feature type="region of interest" description="Disordered" evidence="1">
    <location>
        <begin position="164"/>
        <end position="193"/>
    </location>
</feature>
<gene>
    <name evidence="2" type="ORF">PACLA_8A034265</name>
</gene>
<reference evidence="2" key="1">
    <citation type="submission" date="2020-04" db="EMBL/GenBank/DDBJ databases">
        <authorList>
            <person name="Alioto T."/>
            <person name="Alioto T."/>
            <person name="Gomez Garrido J."/>
        </authorList>
    </citation>
    <scope>NUCLEOTIDE SEQUENCE</scope>
    <source>
        <strain evidence="2">A484AB</strain>
    </source>
</reference>
<dbReference type="AlphaFoldDB" id="A0A6S7GJ70"/>
<organism evidence="2 3">
    <name type="scientific">Paramuricea clavata</name>
    <name type="common">Red gorgonian</name>
    <name type="synonym">Violescent sea-whip</name>
    <dbReference type="NCBI Taxonomy" id="317549"/>
    <lineage>
        <taxon>Eukaryota</taxon>
        <taxon>Metazoa</taxon>
        <taxon>Cnidaria</taxon>
        <taxon>Anthozoa</taxon>
        <taxon>Octocorallia</taxon>
        <taxon>Malacalcyonacea</taxon>
        <taxon>Plexauridae</taxon>
        <taxon>Paramuricea</taxon>
    </lineage>
</organism>
<evidence type="ECO:0000313" key="3">
    <source>
        <dbReference type="Proteomes" id="UP001152795"/>
    </source>
</evidence>
<dbReference type="EMBL" id="CACRXK020001517">
    <property type="protein sequence ID" value="CAB3989599.1"/>
    <property type="molecule type" value="Genomic_DNA"/>
</dbReference>